<dbReference type="eggNOG" id="ENOG502QWFN">
    <property type="taxonomic scope" value="Eukaryota"/>
</dbReference>
<dbReference type="OMA" id="DYIFWHP"/>
<dbReference type="HOGENOM" id="CLU_011148_3_2_1"/>
<reference evidence="2 3" key="1">
    <citation type="journal article" date="2013" name="BMC Genomics">
        <title>The genome and transcriptome of the pine saprophyte Ophiostoma piceae, and a comparison with the bark beetle-associated pine pathogen Grosmannia clavigera.</title>
        <authorList>
            <person name="Haridas S."/>
            <person name="Wang Y."/>
            <person name="Lim L."/>
            <person name="Massoumi Alamouti S."/>
            <person name="Jackman S."/>
            <person name="Docking R."/>
            <person name="Robertson G."/>
            <person name="Birol I."/>
            <person name="Bohlmann J."/>
            <person name="Breuil C."/>
        </authorList>
    </citation>
    <scope>NUCLEOTIDE SEQUENCE [LARGE SCALE GENOMIC DNA]</scope>
    <source>
        <strain evidence="2 3">UAMH 11346</strain>
    </source>
</reference>
<dbReference type="Pfam" id="PF07350">
    <property type="entry name" value="Gig2-like"/>
    <property type="match status" value="1"/>
</dbReference>
<feature type="compositionally biased region" description="Basic residues" evidence="1">
    <location>
        <begin position="111"/>
        <end position="120"/>
    </location>
</feature>
<dbReference type="VEuPathDB" id="FungiDB:F503_01375"/>
<dbReference type="OrthoDB" id="8249012at2759"/>
<dbReference type="InterPro" id="IPR010856">
    <property type="entry name" value="Gig2-like"/>
</dbReference>
<evidence type="ECO:0008006" key="4">
    <source>
        <dbReference type="Google" id="ProtNLM"/>
    </source>
</evidence>
<dbReference type="STRING" id="1262450.S3BY31"/>
<name>S3BY31_OPHP1</name>
<feature type="region of interest" description="Disordered" evidence="1">
    <location>
        <begin position="71"/>
        <end position="120"/>
    </location>
</feature>
<dbReference type="AlphaFoldDB" id="S3BY31"/>
<feature type="compositionally biased region" description="Basic and acidic residues" evidence="1">
    <location>
        <begin position="71"/>
        <end position="97"/>
    </location>
</feature>
<dbReference type="PANTHER" id="PTHR30613">
    <property type="entry name" value="UNCHARACTERIZED PROTEIN YBIU-RELATED"/>
    <property type="match status" value="1"/>
</dbReference>
<feature type="compositionally biased region" description="Basic and acidic residues" evidence="1">
    <location>
        <begin position="22"/>
        <end position="42"/>
    </location>
</feature>
<protein>
    <recommendedName>
        <fullName evidence="4">Duf1479 domain protein</fullName>
    </recommendedName>
</protein>
<sequence>MSLSADARPPSALLLGEIEIDIAKAEEHTDKTEKTERTEKTEPRKRKRSPAQTPYNAALTALHDLRDHLFADGPRADREGRAERAERANRRERERELVTATKNTDASSQHTHAKPERRRKLRYRAAVSVSESVEIVPSVTQTYTPASGLPPSLSAMDPPVLSFYGAEPVPLPSRFAQIKRNLAHGHHAQLKASWLRLLTALEHEVEHIHQQGAALIPAIAYGDIARSSRVLDFKKRLQTCGVGVIRGVVSPHDAAEWVAETRDYLQLGQGGSASTIKPPPPQDPTCFDYFWSPAQVRARAHPNVLKAMQFVMGFWSAGSASGEANFETTEKEKDEEKNEEKEKEPPRLSTRFPITYADRIRIHVDATEQKRQTSEVPKRETLMAQVDGGSLERWEPDGYGRAGTYDCIFRGRWEEYDPWDPAGRVNATPDLYNGAGACSIFRMFQGLLALTDVAPGVVRLLPSPKLATAYFLLRPFFRYVGDAAGTAGRESDWEIDESTIIHGAVPGHAQRVTELWHPHLQLQKSLVALPRLEPGDYIVWHCDTAYTIGGGEQTSEQPPSPAATTPAAGAAGTAPMIAYLPACPLTQTNALYLARQRKAFQRGHPGPDFDSTGTGLGSEAENGARLGEEAIGRWGKGGLRGMGLSPWPTIAKPTKLKAELAAEMEVEAEAEAETETETGRTEPTDNDAVQESDASLSRTELEVIRLANIILFPDQYEFYMPTRHNSPDR</sequence>
<evidence type="ECO:0000313" key="2">
    <source>
        <dbReference type="EMBL" id="EPE04371.1"/>
    </source>
</evidence>
<dbReference type="InterPro" id="IPR027443">
    <property type="entry name" value="IPNS-like_sf"/>
</dbReference>
<feature type="region of interest" description="Disordered" evidence="1">
    <location>
        <begin position="22"/>
        <end position="57"/>
    </location>
</feature>
<organism evidence="2 3">
    <name type="scientific">Ophiostoma piceae (strain UAMH 11346)</name>
    <name type="common">Sap stain fungus</name>
    <dbReference type="NCBI Taxonomy" id="1262450"/>
    <lineage>
        <taxon>Eukaryota</taxon>
        <taxon>Fungi</taxon>
        <taxon>Dikarya</taxon>
        <taxon>Ascomycota</taxon>
        <taxon>Pezizomycotina</taxon>
        <taxon>Sordariomycetes</taxon>
        <taxon>Sordariomycetidae</taxon>
        <taxon>Ophiostomatales</taxon>
        <taxon>Ophiostomataceae</taxon>
        <taxon>Ophiostoma</taxon>
    </lineage>
</organism>
<dbReference type="Gene3D" id="2.60.120.330">
    <property type="entry name" value="B-lactam Antibiotic, Isopenicillin N Synthase, Chain"/>
    <property type="match status" value="1"/>
</dbReference>
<feature type="region of interest" description="Disordered" evidence="1">
    <location>
        <begin position="664"/>
        <end position="696"/>
    </location>
</feature>
<feature type="compositionally biased region" description="Polar residues" evidence="1">
    <location>
        <begin position="100"/>
        <end position="110"/>
    </location>
</feature>
<feature type="region of interest" description="Disordered" evidence="1">
    <location>
        <begin position="322"/>
        <end position="347"/>
    </location>
</feature>
<feature type="region of interest" description="Disordered" evidence="1">
    <location>
        <begin position="602"/>
        <end position="621"/>
    </location>
</feature>
<evidence type="ECO:0000313" key="3">
    <source>
        <dbReference type="Proteomes" id="UP000016923"/>
    </source>
</evidence>
<dbReference type="Proteomes" id="UP000016923">
    <property type="component" value="Unassembled WGS sequence"/>
</dbReference>
<proteinExistence type="predicted"/>
<dbReference type="PANTHER" id="PTHR30613:SF1">
    <property type="entry name" value="DUF1479 DOMAIN PROTEIN (AFU_ORTHOLOGUE AFUA_5G09280)"/>
    <property type="match status" value="1"/>
</dbReference>
<keyword evidence="3" id="KW-1185">Reference proteome</keyword>
<dbReference type="SUPFAM" id="SSF51197">
    <property type="entry name" value="Clavaminate synthase-like"/>
    <property type="match status" value="1"/>
</dbReference>
<dbReference type="EMBL" id="KE148161">
    <property type="protein sequence ID" value="EPE04371.1"/>
    <property type="molecule type" value="Genomic_DNA"/>
</dbReference>
<evidence type="ECO:0000256" key="1">
    <source>
        <dbReference type="SAM" id="MobiDB-lite"/>
    </source>
</evidence>
<accession>S3BY31</accession>
<gene>
    <name evidence="2" type="ORF">F503_01375</name>
</gene>
<feature type="compositionally biased region" description="Acidic residues" evidence="1">
    <location>
        <begin position="664"/>
        <end position="676"/>
    </location>
</feature>
<feature type="compositionally biased region" description="Basic and acidic residues" evidence="1">
    <location>
        <begin position="328"/>
        <end position="346"/>
    </location>
</feature>